<dbReference type="EMBL" id="CAUYUJ010000301">
    <property type="protein sequence ID" value="CAK0789765.1"/>
    <property type="molecule type" value="Genomic_DNA"/>
</dbReference>
<feature type="compositionally biased region" description="Low complexity" evidence="1">
    <location>
        <begin position="73"/>
        <end position="91"/>
    </location>
</feature>
<feature type="non-terminal residue" evidence="2">
    <location>
        <position position="1"/>
    </location>
</feature>
<protein>
    <submittedName>
        <fullName evidence="2">Uncharacterized protein</fullName>
    </submittedName>
</protein>
<feature type="compositionally biased region" description="Polar residues" evidence="1">
    <location>
        <begin position="197"/>
        <end position="207"/>
    </location>
</feature>
<proteinExistence type="predicted"/>
<evidence type="ECO:0000256" key="1">
    <source>
        <dbReference type="SAM" id="MobiDB-lite"/>
    </source>
</evidence>
<sequence length="361" mass="39737">RSCRAGPPTGATSCWPFWPACRSAHLAATAAAAQVFRPSSSKRLLVSSPSGSAPPPWNSRRTPPWTTRRCSRGSRPGRPGRLGPTGTMPRRSALTQRWRKSGSRRRTRPTRPTWRASASHTSSTTMRRTPCAALGAMRRATRLGASRPSSLRRWTGRRGTCNRTRPTGRPSRPRSSGGTWLPWTSSATQRICGTSARASWGTSTPRTGATRKTWRASRTGSSAATCTLALPTSPASCRWPRTRMRTCPPRRRATRRAVARRPSCRGSCARPYAGEKAKTFSKACKLRRRSWWPSTGSCEWDWGARFEGRDWLPELPLGSARQPDGFPGVRSPVSGSEARLLFDSSPAWSCLFSPSFSRALI</sequence>
<feature type="region of interest" description="Disordered" evidence="1">
    <location>
        <begin position="197"/>
        <end position="217"/>
    </location>
</feature>
<keyword evidence="3" id="KW-1185">Reference proteome</keyword>
<feature type="compositionally biased region" description="Polar residues" evidence="1">
    <location>
        <begin position="116"/>
        <end position="127"/>
    </location>
</feature>
<accession>A0ABN9PAE0</accession>
<comment type="caution">
    <text evidence="2">The sequence shown here is derived from an EMBL/GenBank/DDBJ whole genome shotgun (WGS) entry which is preliminary data.</text>
</comment>
<evidence type="ECO:0000313" key="3">
    <source>
        <dbReference type="Proteomes" id="UP001189429"/>
    </source>
</evidence>
<reference evidence="2" key="1">
    <citation type="submission" date="2023-10" db="EMBL/GenBank/DDBJ databases">
        <authorList>
            <person name="Chen Y."/>
            <person name="Shah S."/>
            <person name="Dougan E. K."/>
            <person name="Thang M."/>
            <person name="Chan C."/>
        </authorList>
    </citation>
    <scope>NUCLEOTIDE SEQUENCE [LARGE SCALE GENOMIC DNA]</scope>
</reference>
<evidence type="ECO:0000313" key="2">
    <source>
        <dbReference type="EMBL" id="CAK0789765.1"/>
    </source>
</evidence>
<dbReference type="Proteomes" id="UP001189429">
    <property type="component" value="Unassembled WGS sequence"/>
</dbReference>
<organism evidence="2 3">
    <name type="scientific">Prorocentrum cordatum</name>
    <dbReference type="NCBI Taxonomy" id="2364126"/>
    <lineage>
        <taxon>Eukaryota</taxon>
        <taxon>Sar</taxon>
        <taxon>Alveolata</taxon>
        <taxon>Dinophyceae</taxon>
        <taxon>Prorocentrales</taxon>
        <taxon>Prorocentraceae</taxon>
        <taxon>Prorocentrum</taxon>
    </lineage>
</organism>
<feature type="compositionally biased region" description="Low complexity" evidence="1">
    <location>
        <begin position="163"/>
        <end position="179"/>
    </location>
</feature>
<feature type="region of interest" description="Disordered" evidence="1">
    <location>
        <begin position="43"/>
        <end position="127"/>
    </location>
</feature>
<feature type="region of interest" description="Disordered" evidence="1">
    <location>
        <begin position="142"/>
        <end position="183"/>
    </location>
</feature>
<gene>
    <name evidence="2" type="ORF">PCOR1329_LOCUS1241</name>
</gene>
<name>A0ABN9PAE0_9DINO</name>
<feature type="compositionally biased region" description="Basic residues" evidence="1">
    <location>
        <begin position="97"/>
        <end position="109"/>
    </location>
</feature>